<dbReference type="AlphaFoldDB" id="A0A1I1ILE6"/>
<feature type="domain" description="TRUD" evidence="5">
    <location>
        <begin position="169"/>
        <end position="323"/>
    </location>
</feature>
<dbReference type="HAMAP" id="MF_01082">
    <property type="entry name" value="TruD"/>
    <property type="match status" value="1"/>
</dbReference>
<comment type="function">
    <text evidence="4">Responsible for synthesis of pseudouridine from uracil-13 in transfer RNAs.</text>
</comment>
<comment type="similarity">
    <text evidence="1 4">Belongs to the pseudouridine synthase TruD family.</text>
</comment>
<dbReference type="RefSeq" id="WP_091963965.1">
    <property type="nucleotide sequence ID" value="NZ_FOLH01000005.1"/>
</dbReference>
<dbReference type="PROSITE" id="PS50984">
    <property type="entry name" value="TRUD"/>
    <property type="match status" value="1"/>
</dbReference>
<evidence type="ECO:0000256" key="3">
    <source>
        <dbReference type="ARBA" id="ARBA00023235"/>
    </source>
</evidence>
<dbReference type="PANTHER" id="PTHR47811:SF1">
    <property type="entry name" value="TRNA PSEUDOURIDINE SYNTHASE D"/>
    <property type="match status" value="1"/>
</dbReference>
<evidence type="ECO:0000256" key="2">
    <source>
        <dbReference type="ARBA" id="ARBA00022694"/>
    </source>
</evidence>
<gene>
    <name evidence="4" type="primary">truD</name>
    <name evidence="6" type="ORF">SAMN05660443_2391</name>
</gene>
<dbReference type="GO" id="GO:0031119">
    <property type="term" value="P:tRNA pseudouridine synthesis"/>
    <property type="evidence" value="ECO:0007669"/>
    <property type="project" value="UniProtKB-UniRule"/>
</dbReference>
<reference evidence="6 7" key="1">
    <citation type="submission" date="2016-10" db="EMBL/GenBank/DDBJ databases">
        <authorList>
            <person name="de Groot N.N."/>
        </authorList>
    </citation>
    <scope>NUCLEOTIDE SEQUENCE [LARGE SCALE GENOMIC DNA]</scope>
    <source>
        <strain evidence="6 7">DSM 18438</strain>
    </source>
</reference>
<dbReference type="PROSITE" id="PS01268">
    <property type="entry name" value="UPF0024"/>
    <property type="match status" value="1"/>
</dbReference>
<dbReference type="InterPro" id="IPR011760">
    <property type="entry name" value="PsdUridine_synth_TruD_insert"/>
</dbReference>
<feature type="active site" description="Nucleophile" evidence="4">
    <location>
        <position position="90"/>
    </location>
</feature>
<dbReference type="InterPro" id="IPR050170">
    <property type="entry name" value="TruD_pseudoU_synthase"/>
</dbReference>
<dbReference type="GO" id="GO:0160150">
    <property type="term" value="F:tRNA pseudouridine(13) synthase activity"/>
    <property type="evidence" value="ECO:0007669"/>
    <property type="project" value="UniProtKB-EC"/>
</dbReference>
<dbReference type="GO" id="GO:0003723">
    <property type="term" value="F:RNA binding"/>
    <property type="evidence" value="ECO:0007669"/>
    <property type="project" value="InterPro"/>
</dbReference>
<dbReference type="EMBL" id="FOLH01000005">
    <property type="protein sequence ID" value="SFC37149.1"/>
    <property type="molecule type" value="Genomic_DNA"/>
</dbReference>
<dbReference type="GO" id="GO:0005829">
    <property type="term" value="C:cytosol"/>
    <property type="evidence" value="ECO:0007669"/>
    <property type="project" value="TreeGrafter"/>
</dbReference>
<dbReference type="STRING" id="1122252.SAMN05660443_2391"/>
<dbReference type="InterPro" id="IPR020103">
    <property type="entry name" value="PsdUridine_synth_cat_dom_sf"/>
</dbReference>
<dbReference type="InterPro" id="IPR020119">
    <property type="entry name" value="PsdUridine_synth_TruD_CS"/>
</dbReference>
<dbReference type="Gene3D" id="3.30.2340.10">
    <property type="entry name" value="TruD, insertion domain"/>
    <property type="match status" value="1"/>
</dbReference>
<dbReference type="Gene3D" id="3.30.2350.20">
    <property type="entry name" value="TruD, catalytic domain"/>
    <property type="match status" value="1"/>
</dbReference>
<evidence type="ECO:0000259" key="5">
    <source>
        <dbReference type="PROSITE" id="PS50984"/>
    </source>
</evidence>
<sequence>MSQERLEHLKQALAPELPLAWPASPWQGLYRLSPEDFQVEEDLGFEPEGQGEHLFLWVEKTGSNTAFVAEELAKRAGIHPRLVSFSGLKDRHAVTRQWFSLHLPGQTNPDLQLLEADNWTILKAARHPRKLKRGVHRGNHFSLRIRIDNADASTGQWLAERWKKILQEGVPNYFGPQRFGFAGQNLDQAWQWLERQGKGRQPSRQKKSLWLSSLRSALFNLWLAEQVESQYWKLAQEGSCFQLQGTRSFFSADQEPLAELQKRLDRLDLHTTGPLAGKGKSASLGPALEKEEDFFKRWSEVVDFLADQGLHQERRCQRLLPEKATQQPAELAWEDPWLSLRFFLPTGSFATSLLRELIKAEDAAHKTTFIQ</sequence>
<dbReference type="Proteomes" id="UP000199058">
    <property type="component" value="Unassembled WGS sequence"/>
</dbReference>
<accession>A0A1I1ILE6</accession>
<keyword evidence="7" id="KW-1185">Reference proteome</keyword>
<evidence type="ECO:0000256" key="1">
    <source>
        <dbReference type="ARBA" id="ARBA00007953"/>
    </source>
</evidence>
<evidence type="ECO:0000313" key="6">
    <source>
        <dbReference type="EMBL" id="SFC37149.1"/>
    </source>
</evidence>
<dbReference type="OrthoDB" id="1550679at2"/>
<keyword evidence="2 4" id="KW-0819">tRNA processing</keyword>
<organism evidence="6 7">
    <name type="scientific">Marinospirillum celere</name>
    <dbReference type="NCBI Taxonomy" id="1122252"/>
    <lineage>
        <taxon>Bacteria</taxon>
        <taxon>Pseudomonadati</taxon>
        <taxon>Pseudomonadota</taxon>
        <taxon>Gammaproteobacteria</taxon>
        <taxon>Oceanospirillales</taxon>
        <taxon>Oceanospirillaceae</taxon>
        <taxon>Marinospirillum</taxon>
    </lineage>
</organism>
<dbReference type="SUPFAM" id="SSF55120">
    <property type="entry name" value="Pseudouridine synthase"/>
    <property type="match status" value="1"/>
</dbReference>
<dbReference type="EC" id="5.4.99.27" evidence="4"/>
<protein>
    <recommendedName>
        <fullName evidence="4">tRNA pseudouridine synthase D</fullName>
        <ecNumber evidence="4">5.4.99.27</ecNumber>
    </recommendedName>
    <alternativeName>
        <fullName evidence="4">tRNA pseudouridine(13) synthase</fullName>
    </alternativeName>
    <alternativeName>
        <fullName evidence="4">tRNA pseudouridylate synthase D</fullName>
    </alternativeName>
    <alternativeName>
        <fullName evidence="4">tRNA-uridine isomerase D</fullName>
    </alternativeName>
</protein>
<proteinExistence type="inferred from homology"/>
<dbReference type="InterPro" id="IPR042214">
    <property type="entry name" value="TruD_catalytic"/>
</dbReference>
<dbReference type="Pfam" id="PF01142">
    <property type="entry name" value="TruD"/>
    <property type="match status" value="2"/>
</dbReference>
<name>A0A1I1ILE6_9GAMM</name>
<evidence type="ECO:0000256" key="4">
    <source>
        <dbReference type="HAMAP-Rule" id="MF_01082"/>
    </source>
</evidence>
<evidence type="ECO:0000313" key="7">
    <source>
        <dbReference type="Proteomes" id="UP000199058"/>
    </source>
</evidence>
<dbReference type="PANTHER" id="PTHR47811">
    <property type="entry name" value="TRNA PSEUDOURIDINE SYNTHASE D"/>
    <property type="match status" value="1"/>
</dbReference>
<dbReference type="InterPro" id="IPR001656">
    <property type="entry name" value="PsdUridine_synth_TruD"/>
</dbReference>
<keyword evidence="3 4" id="KW-0413">Isomerase</keyword>
<comment type="catalytic activity">
    <reaction evidence="4">
        <text>uridine(13) in tRNA = pseudouridine(13) in tRNA</text>
        <dbReference type="Rhea" id="RHEA:42540"/>
        <dbReference type="Rhea" id="RHEA-COMP:10105"/>
        <dbReference type="Rhea" id="RHEA-COMP:10106"/>
        <dbReference type="ChEBI" id="CHEBI:65314"/>
        <dbReference type="ChEBI" id="CHEBI:65315"/>
        <dbReference type="EC" id="5.4.99.27"/>
    </reaction>
</comment>
<dbReference type="InterPro" id="IPR043165">
    <property type="entry name" value="TruD_insert_sf"/>
</dbReference>